<reference evidence="1 2" key="1">
    <citation type="submission" date="2020-06" db="EMBL/GenBank/DDBJ databases">
        <title>Dyadobacter sandarakinus sp. nov., isolated from the soil of the Arctic Yellow River Station.</title>
        <authorList>
            <person name="Zhang Y."/>
            <person name="Peng F."/>
        </authorList>
    </citation>
    <scope>NUCLEOTIDE SEQUENCE [LARGE SCALE GENOMIC DNA]</scope>
    <source>
        <strain evidence="1 2">Q3-56</strain>
    </source>
</reference>
<name>A0ABX7I5E9_9BACT</name>
<protein>
    <submittedName>
        <fullName evidence="1">Uncharacterized protein</fullName>
    </submittedName>
</protein>
<evidence type="ECO:0000313" key="2">
    <source>
        <dbReference type="Proteomes" id="UP000612680"/>
    </source>
</evidence>
<dbReference type="RefSeq" id="WP_204662167.1">
    <property type="nucleotide sequence ID" value="NZ_CP056775.1"/>
</dbReference>
<sequence length="54" mass="6262">MQKQKAERYKGNRVKRDITDVQVTKNENATDVYENYATLQLILVPRPFTGTGDF</sequence>
<evidence type="ECO:0000313" key="1">
    <source>
        <dbReference type="EMBL" id="QRR00717.1"/>
    </source>
</evidence>
<organism evidence="1 2">
    <name type="scientific">Dyadobacter sandarakinus</name>
    <dbReference type="NCBI Taxonomy" id="2747268"/>
    <lineage>
        <taxon>Bacteria</taxon>
        <taxon>Pseudomonadati</taxon>
        <taxon>Bacteroidota</taxon>
        <taxon>Cytophagia</taxon>
        <taxon>Cytophagales</taxon>
        <taxon>Spirosomataceae</taxon>
        <taxon>Dyadobacter</taxon>
    </lineage>
</organism>
<dbReference type="EMBL" id="CP056775">
    <property type="protein sequence ID" value="QRR00717.1"/>
    <property type="molecule type" value="Genomic_DNA"/>
</dbReference>
<proteinExistence type="predicted"/>
<accession>A0ABX7I5E9</accession>
<gene>
    <name evidence="1" type="ORF">HWI92_07265</name>
</gene>
<dbReference type="Proteomes" id="UP000612680">
    <property type="component" value="Chromosome"/>
</dbReference>
<keyword evidence="2" id="KW-1185">Reference proteome</keyword>